<name>X1IAY3_9ZZZZ</name>
<organism evidence="1">
    <name type="scientific">marine sediment metagenome</name>
    <dbReference type="NCBI Taxonomy" id="412755"/>
    <lineage>
        <taxon>unclassified sequences</taxon>
        <taxon>metagenomes</taxon>
        <taxon>ecological metagenomes</taxon>
    </lineage>
</organism>
<reference evidence="1" key="1">
    <citation type="journal article" date="2014" name="Front. Microbiol.">
        <title>High frequency of phylogenetically diverse reductive dehalogenase-homologous genes in deep subseafloor sedimentary metagenomes.</title>
        <authorList>
            <person name="Kawai M."/>
            <person name="Futagami T."/>
            <person name="Toyoda A."/>
            <person name="Takaki Y."/>
            <person name="Nishi S."/>
            <person name="Hori S."/>
            <person name="Arai W."/>
            <person name="Tsubouchi T."/>
            <person name="Morono Y."/>
            <person name="Uchiyama I."/>
            <person name="Ito T."/>
            <person name="Fujiyama A."/>
            <person name="Inagaki F."/>
            <person name="Takami H."/>
        </authorList>
    </citation>
    <scope>NUCLEOTIDE SEQUENCE</scope>
    <source>
        <strain evidence="1">Expedition CK06-06</strain>
    </source>
</reference>
<protein>
    <submittedName>
        <fullName evidence="1">Uncharacterized protein</fullName>
    </submittedName>
</protein>
<comment type="caution">
    <text evidence="1">The sequence shown here is derived from an EMBL/GenBank/DDBJ whole genome shotgun (WGS) entry which is preliminary data.</text>
</comment>
<gene>
    <name evidence="1" type="ORF">S03H2_59088</name>
</gene>
<dbReference type="EMBL" id="BARU01037978">
    <property type="protein sequence ID" value="GAH79551.1"/>
    <property type="molecule type" value="Genomic_DNA"/>
</dbReference>
<sequence length="80" mass="8680">EIEPVLLAISPSNTSNAPAQNNIKGIIQANANGKCNPPIESKKATLIEQAKPMYDMMFGVIPHLIKRVTGRSTNLLKILL</sequence>
<feature type="non-terminal residue" evidence="1">
    <location>
        <position position="1"/>
    </location>
</feature>
<accession>X1IAY3</accession>
<dbReference type="AlphaFoldDB" id="X1IAY3"/>
<proteinExistence type="predicted"/>
<evidence type="ECO:0000313" key="1">
    <source>
        <dbReference type="EMBL" id="GAH79551.1"/>
    </source>
</evidence>